<feature type="compositionally biased region" description="Basic and acidic residues" evidence="1">
    <location>
        <begin position="377"/>
        <end position="391"/>
    </location>
</feature>
<gene>
    <name evidence="2" type="ORF">B4119_2400</name>
</gene>
<dbReference type="RefSeq" id="WP_061579813.1">
    <property type="nucleotide sequence ID" value="NZ_LQYS01000085.1"/>
</dbReference>
<protein>
    <recommendedName>
        <fullName evidence="4">Spore coat protein B</fullName>
    </recommendedName>
</protein>
<proteinExistence type="predicted"/>
<evidence type="ECO:0008006" key="4">
    <source>
        <dbReference type="Google" id="ProtNLM"/>
    </source>
</evidence>
<evidence type="ECO:0000256" key="1">
    <source>
        <dbReference type="SAM" id="MobiDB-lite"/>
    </source>
</evidence>
<feature type="compositionally biased region" description="Low complexity" evidence="1">
    <location>
        <begin position="347"/>
        <end position="370"/>
    </location>
</feature>
<dbReference type="EMBL" id="LQYS01000085">
    <property type="protein sequence ID" value="KYD10689.1"/>
    <property type="molecule type" value="Genomic_DNA"/>
</dbReference>
<organism evidence="2 3">
    <name type="scientific">Saccharococcus caldoxylosilyticus</name>
    <dbReference type="NCBI Taxonomy" id="81408"/>
    <lineage>
        <taxon>Bacteria</taxon>
        <taxon>Bacillati</taxon>
        <taxon>Bacillota</taxon>
        <taxon>Bacilli</taxon>
        <taxon>Bacillales</taxon>
        <taxon>Anoxybacillaceae</taxon>
        <taxon>Saccharococcus</taxon>
    </lineage>
</organism>
<feature type="compositionally biased region" description="Basic and acidic residues" evidence="1">
    <location>
        <begin position="403"/>
        <end position="445"/>
    </location>
</feature>
<reference evidence="2 3" key="1">
    <citation type="submission" date="2016-01" db="EMBL/GenBank/DDBJ databases">
        <title>Draft Genome Sequences of Seven Thermophilic Sporeformers Isolated from Foods.</title>
        <authorList>
            <person name="Berendsen E.M."/>
            <person name="Wells-Bennik M.H."/>
            <person name="Krawcyk A.O."/>
            <person name="De Jong A."/>
            <person name="Holsappel S."/>
            <person name="Eijlander R.T."/>
            <person name="Kuipers O.P."/>
        </authorList>
    </citation>
    <scope>NUCLEOTIDE SEQUENCE [LARGE SCALE GENOMIC DNA]</scope>
    <source>
        <strain evidence="2 3">B4119</strain>
    </source>
</reference>
<feature type="compositionally biased region" description="Low complexity" evidence="1">
    <location>
        <begin position="60"/>
        <end position="75"/>
    </location>
</feature>
<evidence type="ECO:0000313" key="3">
    <source>
        <dbReference type="Proteomes" id="UP000075455"/>
    </source>
</evidence>
<feature type="region of interest" description="Disordered" evidence="1">
    <location>
        <begin position="52"/>
        <end position="75"/>
    </location>
</feature>
<dbReference type="Proteomes" id="UP000075455">
    <property type="component" value="Unassembled WGS sequence"/>
</dbReference>
<evidence type="ECO:0000313" key="2">
    <source>
        <dbReference type="EMBL" id="KYD10689.1"/>
    </source>
</evidence>
<dbReference type="STRING" id="81408.B4119_2400"/>
<accession>A0A150LF90</accession>
<name>A0A150LF90_9BACL</name>
<feature type="region of interest" description="Disordered" evidence="1">
    <location>
        <begin position="347"/>
        <end position="445"/>
    </location>
</feature>
<dbReference type="AlphaFoldDB" id="A0A150LF90"/>
<dbReference type="PATRIC" id="fig|81408.3.peg.160"/>
<sequence length="490" mass="56177">MIRKQMDSQSVESNDYLKSLVGKKVKVYRGGPESCEGRLLDVQTDYVALMPEQPNDKAKNNNAQNDNPKNNNSKNDNAIIYYNLKHVQSISENLKANSIESNLRNVQSIVQSINENIYSNLKQVQSISENLIANLKHVRSISKNSEANAVESNLRHILNIDENSKANSVEWSIDFDDHPELVSANNFTELLKKFIGSMIKVNQGGPESKKGIVLVVAGDYMALLTEDDGIVFYNITHIKSVSVQNTSQNIDQNIDQNTPHSNSSILNNYFNAINFDDIHAQSFDELFDYFAYKWVSINRGGPEAAEGILVQEEGEHFTLVNNDEVIRIYPYHIKSISIGTKGFLKQQQKQEQQEQQQQQNNETTENTNTKDWVMSNKVEDNSTSDRDDHTSRRSSSQETIVVEVDRTSDREHHTKTEDNRTSDREQWTKAEDDRTSDREQRTKVEKVEYEVKYDRTSGREQLTSQRSSPKEKIVKETIVKTIDYIWDPKK</sequence>
<dbReference type="eggNOG" id="ENOG5032Z4Q">
    <property type="taxonomic scope" value="Bacteria"/>
</dbReference>
<comment type="caution">
    <text evidence="2">The sequence shown here is derived from an EMBL/GenBank/DDBJ whole genome shotgun (WGS) entry which is preliminary data.</text>
</comment>